<dbReference type="InterPro" id="IPR008266">
    <property type="entry name" value="Tyr_kinase_AS"/>
</dbReference>
<keyword evidence="11 15" id="KW-0472">Membrane</keyword>
<feature type="transmembrane region" description="Helical" evidence="15">
    <location>
        <begin position="512"/>
        <end position="539"/>
    </location>
</feature>
<evidence type="ECO:0000256" key="5">
    <source>
        <dbReference type="ARBA" id="ARBA00022729"/>
    </source>
</evidence>
<dbReference type="PANTHER" id="PTHR24416:SF525">
    <property type="entry name" value="INSULIN-LIKE RECEPTOR"/>
    <property type="match status" value="1"/>
</dbReference>
<evidence type="ECO:0000256" key="3">
    <source>
        <dbReference type="ARBA" id="ARBA00022679"/>
    </source>
</evidence>
<dbReference type="FunFam" id="1.10.510.10:FF:000554">
    <property type="entry name" value="Predicted protein"/>
    <property type="match status" value="1"/>
</dbReference>
<dbReference type="Gene3D" id="3.30.200.20">
    <property type="entry name" value="Phosphorylase Kinase, domain 1"/>
    <property type="match status" value="1"/>
</dbReference>
<evidence type="ECO:0000256" key="6">
    <source>
        <dbReference type="ARBA" id="ARBA00022737"/>
    </source>
</evidence>
<evidence type="ECO:0000256" key="8">
    <source>
        <dbReference type="ARBA" id="ARBA00022777"/>
    </source>
</evidence>
<feature type="domain" description="Protein kinase" evidence="16">
    <location>
        <begin position="618"/>
        <end position="928"/>
    </location>
</feature>
<reference evidence="18" key="3">
    <citation type="submission" date="2022-06" db="UniProtKB">
        <authorList>
            <consortium name="EnsemblMetazoa"/>
        </authorList>
    </citation>
    <scope>IDENTIFICATION</scope>
</reference>
<evidence type="ECO:0000256" key="2">
    <source>
        <dbReference type="ARBA" id="ARBA00011902"/>
    </source>
</evidence>
<evidence type="ECO:0000256" key="12">
    <source>
        <dbReference type="ARBA" id="ARBA00023137"/>
    </source>
</evidence>
<feature type="compositionally biased region" description="Low complexity" evidence="14">
    <location>
        <begin position="1119"/>
        <end position="1143"/>
    </location>
</feature>
<keyword evidence="10 15" id="KW-1133">Transmembrane helix</keyword>
<dbReference type="GO" id="GO:0007169">
    <property type="term" value="P:cell surface receptor protein tyrosine kinase signaling pathway"/>
    <property type="evidence" value="ECO:0007669"/>
    <property type="project" value="InterPro"/>
</dbReference>
<dbReference type="GO" id="GO:0005524">
    <property type="term" value="F:ATP binding"/>
    <property type="evidence" value="ECO:0007669"/>
    <property type="project" value="UniProtKB-KW"/>
</dbReference>
<dbReference type="PROSITE" id="PS00109">
    <property type="entry name" value="PROTEIN_KINASE_TYR"/>
    <property type="match status" value="1"/>
</dbReference>
<evidence type="ECO:0000256" key="10">
    <source>
        <dbReference type="ARBA" id="ARBA00022989"/>
    </source>
</evidence>
<feature type="compositionally biased region" description="Acidic residues" evidence="14">
    <location>
        <begin position="374"/>
        <end position="384"/>
    </location>
</feature>
<dbReference type="Gene3D" id="1.10.510.10">
    <property type="entry name" value="Transferase(Phosphotransferase) domain 1"/>
    <property type="match status" value="1"/>
</dbReference>
<dbReference type="SUPFAM" id="SSF56112">
    <property type="entry name" value="Protein kinase-like (PK-like)"/>
    <property type="match status" value="1"/>
</dbReference>
<feature type="compositionally biased region" description="Basic residues" evidence="14">
    <location>
        <begin position="388"/>
        <end position="400"/>
    </location>
</feature>
<keyword evidence="8" id="KW-0418">Kinase</keyword>
<organism evidence="17">
    <name type="scientific">Sarcoptes scabiei</name>
    <name type="common">Itch mite</name>
    <name type="synonym">Acarus scabiei</name>
    <dbReference type="NCBI Taxonomy" id="52283"/>
    <lineage>
        <taxon>Eukaryota</taxon>
        <taxon>Metazoa</taxon>
        <taxon>Ecdysozoa</taxon>
        <taxon>Arthropoda</taxon>
        <taxon>Chelicerata</taxon>
        <taxon>Arachnida</taxon>
        <taxon>Acari</taxon>
        <taxon>Acariformes</taxon>
        <taxon>Sarcoptiformes</taxon>
        <taxon>Astigmata</taxon>
        <taxon>Psoroptidia</taxon>
        <taxon>Sarcoptoidea</taxon>
        <taxon>Sarcoptidae</taxon>
        <taxon>Sarcoptinae</taxon>
        <taxon>Sarcoptes</taxon>
    </lineage>
</organism>
<dbReference type="InterPro" id="IPR020635">
    <property type="entry name" value="Tyr_kinase_cat_dom"/>
</dbReference>
<dbReference type="InterPro" id="IPR001245">
    <property type="entry name" value="Ser-Thr/Tyr_kinase_cat_dom"/>
</dbReference>
<evidence type="ECO:0000256" key="9">
    <source>
        <dbReference type="ARBA" id="ARBA00022840"/>
    </source>
</evidence>
<feature type="region of interest" description="Disordered" evidence="14">
    <location>
        <begin position="1"/>
        <end position="41"/>
    </location>
</feature>
<dbReference type="PROSITE" id="PS00239">
    <property type="entry name" value="RECEPTOR_TYR_KIN_II"/>
    <property type="match status" value="1"/>
</dbReference>
<dbReference type="OrthoDB" id="73209at2759"/>
<dbReference type="InterPro" id="IPR002011">
    <property type="entry name" value="Tyr_kinase_rcpt_2_CS"/>
</dbReference>
<accession>A0A834REE0</accession>
<name>A0A834REE0_SARSC</name>
<reference evidence="19" key="1">
    <citation type="journal article" date="2020" name="PLoS Negl. Trop. Dis.">
        <title>High-quality nuclear genome for Sarcoptes scabiei-A critical resource for a neglected parasite.</title>
        <authorList>
            <person name="Korhonen P.K."/>
            <person name="Gasser R.B."/>
            <person name="Ma G."/>
            <person name="Wang T."/>
            <person name="Stroehlein A.J."/>
            <person name="Young N.D."/>
            <person name="Ang C.S."/>
            <person name="Fernando D.D."/>
            <person name="Lu H.C."/>
            <person name="Taylor S."/>
            <person name="Reynolds S.L."/>
            <person name="Mofiz E."/>
            <person name="Najaraj S.H."/>
            <person name="Gowda H."/>
            <person name="Madugundu A."/>
            <person name="Renuse S."/>
            <person name="Holt D."/>
            <person name="Pandey A."/>
            <person name="Papenfuss A.T."/>
            <person name="Fischer K."/>
        </authorList>
    </citation>
    <scope>NUCLEOTIDE SEQUENCE [LARGE SCALE GENOMIC DNA]</scope>
</reference>
<feature type="compositionally biased region" description="Low complexity" evidence="14">
    <location>
        <begin position="29"/>
        <end position="41"/>
    </location>
</feature>
<dbReference type="EMBL" id="WVUK01000047">
    <property type="protein sequence ID" value="KAF7495655.1"/>
    <property type="molecule type" value="Genomic_DNA"/>
</dbReference>
<dbReference type="EC" id="2.7.10.1" evidence="2"/>
<keyword evidence="9" id="KW-0067">ATP-binding</keyword>
<sequence length="1310" mass="155850">MNRKETMRSTMILNRDRPPPPKPLPPPLSSSSSSSSSSQPESQIKLNRIYNHFKWTILGEYSDRFSEVELNNSKSSYKNFHCRFDRILENYRDDEICHLDIDLFGPDFLSHSNDSQQFNKNLFDRKYFHCRVISGFVSLRNFRFDIHSSQHLFNHSDLVFPNLEFIRDFLLVHQFQSDRSYSVNRTLGKFFPKLQGIFGHRRIENLTLYISHFDSSNRIDSVALNQICGPIKFFLSRPYFRHSPSYWRIIEHYHNRKIFNWRHLLIIDDTNQNDQSRSRRESFDARLLFDDLIDEHSKLRASTLHVSIYEIDPRFYNYVENIEPKMEPKFCNQSSRLVVLSDLDYSDKQRFSSNTDRYNFERFPYDLITDLYDGDDEDDGDDNDQLSHHHHHHHHHRNYRNHPEHFRYHKRLDTYDICQIKNFAINLLRPLPLPAVAAAAASIHSDDYGDHHHHHNQQNHRLIMNSSYRFQIDHIYVIKLELCQSVFYYDCEIYRRFLFTPDRYLWDDQKNVWTFSFSIGSIFFLLSILILLIMMMMIVRNRYYKSNLKSLINIDMISVNQDYGLIDETRALNQHHHHHHHHHRWFWQSESINDRNYHLDSIDSNKISCEISRQNLLINHQNILGKGEFGVVYEGIYHDPYETIVLNCDHQHRKIGMNSKRFEQNDRRKTSTTSTISTFQTNKRWKVAIKQLRENSGLIDREKFIKEAKFMKTFQSNFLVKLIGICTIDEPILVVMEFMENSDLKQFLRKRYNDYMKCRDENLLPSFENIVRMSIEIADGMYYLHSRKIIHRDLASRNCMVNSDLTVKIGDFGLTRDLYERDYYRLSEEMPLPLRWMAPESIRKMIFTQATDIWSYGIVLWEIMSFGEQPYRGKPDFEVKKMITNYQCLQRPFYYFEPLWKISKQCWRKNSKRRPQFSSIIEILCPILKENRDKFEKLSFYLRKRDENPMKLSKIGFLFNDCYRNGNCLKQFSRSSSTFFLHHHHHHPHHHQQQQHQNLLNRFHLVSIGIESVRFKIIIANHSNHPNLMLNYEINREENLGHRHPYLINLNQTSSACHCSALPICTSTINNHLFEQQEACNRNHPSNDSNEQHRYQQMIPLITKKSINQCNNLNVSHNIKTSINNNSNTNTNNHSNPNSTNPTIKANPNLAFHYSSFDSLPNSDITASTSLSIQPISFFGEMFENENNDRLQQQNQSNRNRLTIINDINRKNNDEDDGGDDDDVNFNDRFSIKYHTPKSSIFGREKSRRRLISNKTFQNIDYDHNLNNNCDLNNNIDCTIENDSNDIGAGNDDDGYGNYEIMASKILETQ</sequence>
<feature type="region of interest" description="Disordered" evidence="14">
    <location>
        <begin position="1119"/>
        <end position="1146"/>
    </location>
</feature>
<evidence type="ECO:0000256" key="14">
    <source>
        <dbReference type="SAM" id="MobiDB-lite"/>
    </source>
</evidence>
<comment type="subcellular location">
    <subcellularLocation>
        <location evidence="1">Membrane</location>
        <topology evidence="1">Single-pass type I membrane protein</topology>
    </subcellularLocation>
</comment>
<dbReference type="SMART" id="SM00219">
    <property type="entry name" value="TyrKc"/>
    <property type="match status" value="1"/>
</dbReference>
<keyword evidence="17" id="KW-0675">Receptor</keyword>
<evidence type="ECO:0000313" key="19">
    <source>
        <dbReference type="Proteomes" id="UP000070412"/>
    </source>
</evidence>
<dbReference type="SUPFAM" id="SSF52058">
    <property type="entry name" value="L domain-like"/>
    <property type="match status" value="1"/>
</dbReference>
<dbReference type="PRINTS" id="PR00109">
    <property type="entry name" value="TYRKINASE"/>
</dbReference>
<dbReference type="InterPro" id="IPR011009">
    <property type="entry name" value="Kinase-like_dom_sf"/>
</dbReference>
<dbReference type="InterPro" id="IPR000719">
    <property type="entry name" value="Prot_kinase_dom"/>
</dbReference>
<dbReference type="GO" id="GO:0004714">
    <property type="term" value="F:transmembrane receptor protein tyrosine kinase activity"/>
    <property type="evidence" value="ECO:0007669"/>
    <property type="project" value="UniProtKB-EC"/>
</dbReference>
<keyword evidence="12" id="KW-0829">Tyrosine-protein kinase</keyword>
<evidence type="ECO:0000256" key="7">
    <source>
        <dbReference type="ARBA" id="ARBA00022741"/>
    </source>
</evidence>
<dbReference type="GO" id="GO:0005886">
    <property type="term" value="C:plasma membrane"/>
    <property type="evidence" value="ECO:0007669"/>
    <property type="project" value="TreeGrafter"/>
</dbReference>
<dbReference type="EnsemblMetazoa" id="SSS_1911s_mrna">
    <property type="protein sequence ID" value="KAF7495655.1"/>
    <property type="gene ID" value="SSS_1911"/>
</dbReference>
<evidence type="ECO:0000259" key="16">
    <source>
        <dbReference type="PROSITE" id="PS50011"/>
    </source>
</evidence>
<evidence type="ECO:0000256" key="11">
    <source>
        <dbReference type="ARBA" id="ARBA00023136"/>
    </source>
</evidence>
<evidence type="ECO:0000313" key="17">
    <source>
        <dbReference type="EMBL" id="KAF7495655.1"/>
    </source>
</evidence>
<proteinExistence type="predicted"/>
<keyword evidence="19" id="KW-1185">Reference proteome</keyword>
<keyword evidence="5" id="KW-0732">Signal</keyword>
<feature type="region of interest" description="Disordered" evidence="14">
    <location>
        <begin position="374"/>
        <end position="400"/>
    </location>
</feature>
<evidence type="ECO:0000256" key="15">
    <source>
        <dbReference type="SAM" id="Phobius"/>
    </source>
</evidence>
<reference evidence="17" key="2">
    <citation type="submission" date="2020-01" db="EMBL/GenBank/DDBJ databases">
        <authorList>
            <person name="Korhonen P.K.K."/>
            <person name="Guangxu M.G."/>
            <person name="Wang T.W."/>
            <person name="Stroehlein A.J.S."/>
            <person name="Young N.D."/>
            <person name="Ang C.-S.A."/>
            <person name="Fernando D.W.F."/>
            <person name="Lu H.L."/>
            <person name="Taylor S.T."/>
            <person name="Ehtesham M.E.M."/>
            <person name="Najaraj S.H.N."/>
            <person name="Harsha G.H.G."/>
            <person name="Madugundu A.M."/>
            <person name="Renuse S.R."/>
            <person name="Holt D.H."/>
            <person name="Pandey A.P."/>
            <person name="Papenfuss A.P."/>
            <person name="Gasser R.B.G."/>
            <person name="Fischer K.F."/>
        </authorList>
    </citation>
    <scope>NUCLEOTIDE SEQUENCE</scope>
    <source>
        <strain evidence="17">SSS_KF_BRIS2020</strain>
    </source>
</reference>
<dbReference type="PROSITE" id="PS50011">
    <property type="entry name" value="PROTEIN_KINASE_DOM"/>
    <property type="match status" value="1"/>
</dbReference>
<gene>
    <name evidence="17" type="ORF">SSS_1911</name>
</gene>
<keyword evidence="7" id="KW-0547">Nucleotide-binding</keyword>
<dbReference type="CDD" id="cd00192">
    <property type="entry name" value="PTKc"/>
    <property type="match status" value="1"/>
</dbReference>
<keyword evidence="6" id="KW-0677">Repeat</keyword>
<dbReference type="GO" id="GO:0043235">
    <property type="term" value="C:receptor complex"/>
    <property type="evidence" value="ECO:0007669"/>
    <property type="project" value="TreeGrafter"/>
</dbReference>
<evidence type="ECO:0000256" key="1">
    <source>
        <dbReference type="ARBA" id="ARBA00004479"/>
    </source>
</evidence>
<evidence type="ECO:0000256" key="4">
    <source>
        <dbReference type="ARBA" id="ARBA00022692"/>
    </source>
</evidence>
<dbReference type="Proteomes" id="UP000070412">
    <property type="component" value="Unassembled WGS sequence"/>
</dbReference>
<evidence type="ECO:0000256" key="13">
    <source>
        <dbReference type="ARBA" id="ARBA00051243"/>
    </source>
</evidence>
<evidence type="ECO:0000313" key="18">
    <source>
        <dbReference type="EnsemblMetazoa" id="KAF7495655.1"/>
    </source>
</evidence>
<dbReference type="InterPro" id="IPR050122">
    <property type="entry name" value="RTK"/>
</dbReference>
<dbReference type="PANTHER" id="PTHR24416">
    <property type="entry name" value="TYROSINE-PROTEIN KINASE RECEPTOR"/>
    <property type="match status" value="1"/>
</dbReference>
<keyword evidence="4 15" id="KW-0812">Transmembrane</keyword>
<comment type="catalytic activity">
    <reaction evidence="13">
        <text>L-tyrosyl-[protein] + ATP = O-phospho-L-tyrosyl-[protein] + ADP + H(+)</text>
        <dbReference type="Rhea" id="RHEA:10596"/>
        <dbReference type="Rhea" id="RHEA-COMP:10136"/>
        <dbReference type="Rhea" id="RHEA-COMP:20101"/>
        <dbReference type="ChEBI" id="CHEBI:15378"/>
        <dbReference type="ChEBI" id="CHEBI:30616"/>
        <dbReference type="ChEBI" id="CHEBI:46858"/>
        <dbReference type="ChEBI" id="CHEBI:61978"/>
        <dbReference type="ChEBI" id="CHEBI:456216"/>
        <dbReference type="EC" id="2.7.10.1"/>
    </reaction>
</comment>
<protein>
    <recommendedName>
        <fullName evidence="2">receptor protein-tyrosine kinase</fullName>
        <ecNumber evidence="2">2.7.10.1</ecNumber>
    </recommendedName>
</protein>
<keyword evidence="3" id="KW-0808">Transferase</keyword>
<dbReference type="Pfam" id="PF07714">
    <property type="entry name" value="PK_Tyr_Ser-Thr"/>
    <property type="match status" value="1"/>
</dbReference>